<dbReference type="EMBL" id="CP103300">
    <property type="protein sequence ID" value="UYM16445.1"/>
    <property type="molecule type" value="Genomic_DNA"/>
</dbReference>
<accession>A0ABY6GUK5</accession>
<evidence type="ECO:0000313" key="2">
    <source>
        <dbReference type="EMBL" id="UYM16445.1"/>
    </source>
</evidence>
<protein>
    <submittedName>
        <fullName evidence="2">Uncharacterized protein</fullName>
    </submittedName>
</protein>
<feature type="compositionally biased region" description="Polar residues" evidence="1">
    <location>
        <begin position="167"/>
        <end position="179"/>
    </location>
</feature>
<organism evidence="2 3">
    <name type="scientific">Endozoicomonas euniceicola</name>
    <dbReference type="NCBI Taxonomy" id="1234143"/>
    <lineage>
        <taxon>Bacteria</taxon>
        <taxon>Pseudomonadati</taxon>
        <taxon>Pseudomonadota</taxon>
        <taxon>Gammaproteobacteria</taxon>
        <taxon>Oceanospirillales</taxon>
        <taxon>Endozoicomonadaceae</taxon>
        <taxon>Endozoicomonas</taxon>
    </lineage>
</organism>
<feature type="region of interest" description="Disordered" evidence="1">
    <location>
        <begin position="1"/>
        <end position="30"/>
    </location>
</feature>
<feature type="region of interest" description="Disordered" evidence="1">
    <location>
        <begin position="164"/>
        <end position="200"/>
    </location>
</feature>
<gene>
    <name evidence="2" type="ORF">NX720_00480</name>
</gene>
<keyword evidence="3" id="KW-1185">Reference proteome</keyword>
<proteinExistence type="predicted"/>
<reference evidence="2" key="1">
    <citation type="submission" date="2022-10" db="EMBL/GenBank/DDBJ databases">
        <title>Completed Genome Sequence of two octocoral isolated bacterium, Endozoicomonas euniceicola EF212T and Endozoicomonas gorgoniicola PS125T.</title>
        <authorList>
            <person name="Chiou Y.-J."/>
            <person name="Chen Y.-H."/>
        </authorList>
    </citation>
    <scope>NUCLEOTIDE SEQUENCE</scope>
    <source>
        <strain evidence="2">EF212</strain>
    </source>
</reference>
<name>A0ABY6GUK5_9GAMM</name>
<evidence type="ECO:0000256" key="1">
    <source>
        <dbReference type="SAM" id="MobiDB-lite"/>
    </source>
</evidence>
<evidence type="ECO:0000313" key="3">
    <source>
        <dbReference type="Proteomes" id="UP001163255"/>
    </source>
</evidence>
<dbReference type="RefSeq" id="WP_262598739.1">
    <property type="nucleotide sequence ID" value="NZ_CP103300.1"/>
</dbReference>
<sequence>MNPVVNIGNTGAIAGQNPVNSDDTGSGFVSDKCEQGNAHDTPRLFVDTPVLSRKINHIGEFEATLSELQQRADYYSEKRQIARVRINLDKDNDSLFAEIRPEAERLYGSQAHLFYPDPPSISLMKDFLKTSQQINMLSRDINSFFKTLASRKLAVHELLKTKKSETGVASTDSEKTVNAQKRPLIDSSDTEMPPRKVKKK</sequence>
<dbReference type="Proteomes" id="UP001163255">
    <property type="component" value="Chromosome"/>
</dbReference>